<reference evidence="5" key="1">
    <citation type="journal article" date="2017" name="Sci. Rep.">
        <title>Determination of the Genome and Primary Transcriptome of Syngas Fermenting Eubacterium limosum ATCC 8486.</title>
        <authorList>
            <person name="Song Y."/>
            <person name="Shin J."/>
            <person name="Jeong Y."/>
            <person name="Jin S."/>
            <person name="Lee J.K."/>
            <person name="Kim D.R."/>
            <person name="Kim S.C."/>
            <person name="Cho S."/>
            <person name="Cho B.K."/>
        </authorList>
    </citation>
    <scope>NUCLEOTIDE SEQUENCE [LARGE SCALE GENOMIC DNA]</scope>
    <source>
        <strain evidence="5">ATCC 8486</strain>
    </source>
</reference>
<dbReference type="Gene3D" id="2.60.40.680">
    <property type="match status" value="1"/>
</dbReference>
<dbReference type="InterPro" id="IPR008965">
    <property type="entry name" value="CBM2/CBM3_carb-bd_dom_sf"/>
</dbReference>
<feature type="transmembrane region" description="Helical" evidence="1">
    <location>
        <begin position="213"/>
        <end position="233"/>
    </location>
</feature>
<keyword evidence="1" id="KW-0812">Transmembrane</keyword>
<accession>A0AAC9QUR2</accession>
<proteinExistence type="predicted"/>
<dbReference type="Proteomes" id="UP000192391">
    <property type="component" value="Chromosome"/>
</dbReference>
<sequence>MKSKTSFLILLLLITAIIYTPAVFAQQGETNISKTEENDMVIYSLNLAQNSNIQAADFVLSYKGENLEFVEIKNGPLASAENTMVARNHVAEEKKIYCSYASLNPNENGGTILNVYFKKISNSSEQPVVGIEVKDQYNENNELMSEKLITGDLSVAAVETDKSINDSDAPSTALEASEENIPVQIDNINEETSENNNVNDMKSNTDTFSNQRMISAIVVGMILVLLIVVAVVVKKNKKNSKNS</sequence>
<organism evidence="4 5">
    <name type="scientific">Eubacterium limosum</name>
    <dbReference type="NCBI Taxonomy" id="1736"/>
    <lineage>
        <taxon>Bacteria</taxon>
        <taxon>Bacillati</taxon>
        <taxon>Bacillota</taxon>
        <taxon>Clostridia</taxon>
        <taxon>Eubacteriales</taxon>
        <taxon>Eubacteriaceae</taxon>
        <taxon>Eubacterium</taxon>
    </lineage>
</organism>
<name>A0AAC9QUR2_EUBLI</name>
<evidence type="ECO:0000313" key="4">
    <source>
        <dbReference type="EMBL" id="ARD66155.1"/>
    </source>
</evidence>
<dbReference type="AlphaFoldDB" id="A0AAC9QUR2"/>
<feature type="signal peptide" evidence="2">
    <location>
        <begin position="1"/>
        <end position="25"/>
    </location>
</feature>
<evidence type="ECO:0000259" key="3">
    <source>
        <dbReference type="Pfam" id="PF00963"/>
    </source>
</evidence>
<dbReference type="RefSeq" id="WP_038352240.1">
    <property type="nucleotide sequence ID" value="NZ_CP019962.1"/>
</dbReference>
<evidence type="ECO:0000256" key="2">
    <source>
        <dbReference type="SAM" id="SignalP"/>
    </source>
</evidence>
<protein>
    <recommendedName>
        <fullName evidence="3">Cohesin domain-containing protein</fullName>
    </recommendedName>
</protein>
<evidence type="ECO:0000313" key="5">
    <source>
        <dbReference type="Proteomes" id="UP000192391"/>
    </source>
</evidence>
<dbReference type="GO" id="GO:0030246">
    <property type="term" value="F:carbohydrate binding"/>
    <property type="evidence" value="ECO:0007669"/>
    <property type="project" value="InterPro"/>
</dbReference>
<dbReference type="SUPFAM" id="SSF49384">
    <property type="entry name" value="Carbohydrate-binding domain"/>
    <property type="match status" value="1"/>
</dbReference>
<keyword evidence="2" id="KW-0732">Signal</keyword>
<keyword evidence="1" id="KW-0472">Membrane</keyword>
<dbReference type="KEGG" id="elim:B2M23_11635"/>
<evidence type="ECO:0000256" key="1">
    <source>
        <dbReference type="SAM" id="Phobius"/>
    </source>
</evidence>
<dbReference type="InterPro" id="IPR002102">
    <property type="entry name" value="Cohesin_dom"/>
</dbReference>
<dbReference type="Pfam" id="PF00963">
    <property type="entry name" value="Cohesin"/>
    <property type="match status" value="1"/>
</dbReference>
<keyword evidence="1" id="KW-1133">Transmembrane helix</keyword>
<feature type="chain" id="PRO_5042252653" description="Cohesin domain-containing protein" evidence="2">
    <location>
        <begin position="26"/>
        <end position="243"/>
    </location>
</feature>
<dbReference type="EMBL" id="CP019962">
    <property type="protein sequence ID" value="ARD66155.1"/>
    <property type="molecule type" value="Genomic_DNA"/>
</dbReference>
<feature type="domain" description="Cohesin" evidence="3">
    <location>
        <begin position="40"/>
        <end position="126"/>
    </location>
</feature>
<gene>
    <name evidence="4" type="ORF">B2M23_11635</name>
</gene>
<dbReference type="GO" id="GO:0000272">
    <property type="term" value="P:polysaccharide catabolic process"/>
    <property type="evidence" value="ECO:0007669"/>
    <property type="project" value="InterPro"/>
</dbReference>